<name>A9D8D1_9GAMM</name>
<sequence>MKALVDASQLSRFELTRLIKLADPDTITQIKLNDSITFSAIHIYNVEV</sequence>
<dbReference type="AlphaFoldDB" id="A9D8D1"/>
<organism evidence="1 2">
    <name type="scientific">Shewanella benthica KT99</name>
    <dbReference type="NCBI Taxonomy" id="314608"/>
    <lineage>
        <taxon>Bacteria</taxon>
        <taxon>Pseudomonadati</taxon>
        <taxon>Pseudomonadota</taxon>
        <taxon>Gammaproteobacteria</taxon>
        <taxon>Alteromonadales</taxon>
        <taxon>Shewanellaceae</taxon>
        <taxon>Shewanella</taxon>
    </lineage>
</organism>
<comment type="caution">
    <text evidence="1">The sequence shown here is derived from an EMBL/GenBank/DDBJ whole genome shotgun (WGS) entry which is preliminary data.</text>
</comment>
<protein>
    <submittedName>
        <fullName evidence="1">Uncharacterized protein</fullName>
    </submittedName>
</protein>
<reference evidence="1 2" key="1">
    <citation type="submission" date="2007-10" db="EMBL/GenBank/DDBJ databases">
        <authorList>
            <person name="Yayanos A."/>
            <person name="Ferriera S."/>
            <person name="Johnson J."/>
            <person name="Kravitz S."/>
            <person name="Halpern A."/>
            <person name="Remington K."/>
            <person name="Beeson K."/>
            <person name="Tran B."/>
            <person name="Rogers Y.-H."/>
            <person name="Friedman R."/>
            <person name="Venter J.C."/>
        </authorList>
    </citation>
    <scope>NUCLEOTIDE SEQUENCE [LARGE SCALE GENOMIC DNA]</scope>
    <source>
        <strain evidence="1 2">KT99</strain>
    </source>
</reference>
<evidence type="ECO:0000313" key="2">
    <source>
        <dbReference type="Proteomes" id="UP000005839"/>
    </source>
</evidence>
<dbReference type="RefSeq" id="WP_005499084.1">
    <property type="nucleotide sequence ID" value="NZ_ABIC01000014.1"/>
</dbReference>
<dbReference type="EMBL" id="ABIC01000014">
    <property type="protein sequence ID" value="EDQ00962.1"/>
    <property type="molecule type" value="Genomic_DNA"/>
</dbReference>
<dbReference type="Proteomes" id="UP000005839">
    <property type="component" value="Unassembled WGS sequence"/>
</dbReference>
<keyword evidence="2" id="KW-1185">Reference proteome</keyword>
<evidence type="ECO:0000313" key="1">
    <source>
        <dbReference type="EMBL" id="EDQ00962.1"/>
    </source>
</evidence>
<accession>A9D8D1</accession>
<gene>
    <name evidence="1" type="ORF">KT99_07009</name>
</gene>
<proteinExistence type="predicted"/>